<evidence type="ECO:0000313" key="2">
    <source>
        <dbReference type="Proteomes" id="UP000603457"/>
    </source>
</evidence>
<accession>A0ABR8FYV0</accession>
<keyword evidence="2" id="KW-1185">Reference proteome</keyword>
<name>A0ABR8FYV0_9NOSO</name>
<dbReference type="RefSeq" id="WP_190969123.1">
    <property type="nucleotide sequence ID" value="NZ_JACJTB010000026.1"/>
</dbReference>
<organism evidence="1 2">
    <name type="scientific">Nostoc spongiaeforme FACHB-130</name>
    <dbReference type="NCBI Taxonomy" id="1357510"/>
    <lineage>
        <taxon>Bacteria</taxon>
        <taxon>Bacillati</taxon>
        <taxon>Cyanobacteriota</taxon>
        <taxon>Cyanophyceae</taxon>
        <taxon>Nostocales</taxon>
        <taxon>Nostocaceae</taxon>
        <taxon>Nostoc</taxon>
    </lineage>
</organism>
<dbReference type="EMBL" id="JACJTB010000026">
    <property type="protein sequence ID" value="MBD2596387.1"/>
    <property type="molecule type" value="Genomic_DNA"/>
</dbReference>
<protein>
    <submittedName>
        <fullName evidence="1">Uncharacterized protein</fullName>
    </submittedName>
</protein>
<reference evidence="1 2" key="1">
    <citation type="journal article" date="2020" name="ISME J.">
        <title>Comparative genomics reveals insights into cyanobacterial evolution and habitat adaptation.</title>
        <authorList>
            <person name="Chen M.Y."/>
            <person name="Teng W.K."/>
            <person name="Zhao L."/>
            <person name="Hu C.X."/>
            <person name="Zhou Y.K."/>
            <person name="Han B.P."/>
            <person name="Song L.R."/>
            <person name="Shu W.S."/>
        </authorList>
    </citation>
    <scope>NUCLEOTIDE SEQUENCE [LARGE SCALE GENOMIC DNA]</scope>
    <source>
        <strain evidence="1 2">FACHB-130</strain>
    </source>
</reference>
<dbReference type="Proteomes" id="UP000603457">
    <property type="component" value="Unassembled WGS sequence"/>
</dbReference>
<sequence>MKTATSTIKILKQLSSTQDDSLIQHQTLNIQIDISENNLAILDDTDLELERIMFEELAHGLPSDIPMADW</sequence>
<proteinExistence type="predicted"/>
<comment type="caution">
    <text evidence="1">The sequence shown here is derived from an EMBL/GenBank/DDBJ whole genome shotgun (WGS) entry which is preliminary data.</text>
</comment>
<gene>
    <name evidence="1" type="ORF">H6G74_18920</name>
</gene>
<evidence type="ECO:0000313" key="1">
    <source>
        <dbReference type="EMBL" id="MBD2596387.1"/>
    </source>
</evidence>